<organism evidence="2 3">
    <name type="scientific">Flavobacterium chilense</name>
    <dbReference type="NCBI Taxonomy" id="946677"/>
    <lineage>
        <taxon>Bacteria</taxon>
        <taxon>Pseudomonadati</taxon>
        <taxon>Bacteroidota</taxon>
        <taxon>Flavobacteriia</taxon>
        <taxon>Flavobacteriales</taxon>
        <taxon>Flavobacteriaceae</taxon>
        <taxon>Flavobacterium</taxon>
    </lineage>
</organism>
<gene>
    <name evidence="2" type="ORF">SAMN05444484_11536</name>
</gene>
<keyword evidence="1" id="KW-0732">Signal</keyword>
<sequence length="1021" mass="114290">MKLTTCTFLFVLFLSFTHIRAQTEGENKNYIPNITVSTPQAASLSKVGEIPIDISTGRINYTIPIFEIKEGNFTMPINLSYNYSGLLLSETPGYAGVGWTFNIGGSIMHSVNGLNDENHEYNKEYVYKYLNKLPPYDDVTSPAGRTTIQHFLENIANGIFDGEPDKYNVNAGNLSCSFYLDKNNNPIFLKNENYKLSGYSYSGFTLTDDQGINYVFNIALGADFISSSDINYNYTSSFLLKEINFPNTTNKITFEYDSNPISYNDSNQSQSIIKTSNQIAYSNLSLRTNTTTTVLNTLKLKKIITSTYTIELQYNTNPAEPAIAVITNLSVKDKSSNSVKSYDFSYSGWTGRRTNLMNVKYNGAITNEMEYDMSTPYPIIADNSDYYKKDLWGYYNEKGRPAIYSSINIDSNPNIKPDYNSTKIGALTKITYQTKGYSLIEYEPNKVLMQSGEYNFPYAADALTEKNYGANAQSNGETKIDDTLEITKAPVSLSLNYSLRNLTSYPRTDNRRDAKVLLVKIDDQTTIYSTSKGWDFEGNWLGVATVNGTATAYISTAGKYKLVAISDPGTTASLTTKLEQLPDNFNQTVGGIRIKQIKNCDFNGECITTAYNYEQNAKSTGIMLQRPKFYSGYYIQDNTGCNSTYVRQDFYNYTSVYPLSNFRGSPVLYKTVEKSDFGKNQNNQLLSNGKTIFTYYGQPSANSLVDEENYFYTGLLKTKTIKNEANVVLTNQANTYLFGEKRDIPQYVYALEVKAVRETWLPAGNVIGSGCILPYPRPMNDYQVNQFRHEAKNYGLLTDENKSFYYGQEITQTTANNYNLNTGYLTNQINTNSKGETLETKYSYATDAVMAGEPLRDLLISKNMIGSPLKIESYNNGNKLSEKVTKYGSYTPTGQSLLLPQYIYAKKGNIVPDQLEKKITFDSYDTFGNITQYTPENGSPVTIIWGYIKSVPIAKIENATNAEVAAALGLSDINSIDESSLAGINNLRTTLPNAMITTYTYIPLVGVSTITDPKGDKITYT</sequence>
<dbReference type="Proteomes" id="UP000184028">
    <property type="component" value="Unassembled WGS sequence"/>
</dbReference>
<feature type="non-terminal residue" evidence="2">
    <location>
        <position position="1021"/>
    </location>
</feature>
<feature type="chain" id="PRO_5012070973" description="YD repeat-containing protein" evidence="1">
    <location>
        <begin position="22"/>
        <end position="1021"/>
    </location>
</feature>
<evidence type="ECO:0000313" key="3">
    <source>
        <dbReference type="Proteomes" id="UP000184028"/>
    </source>
</evidence>
<proteinExistence type="predicted"/>
<reference evidence="3" key="1">
    <citation type="submission" date="2016-11" db="EMBL/GenBank/DDBJ databases">
        <authorList>
            <person name="Varghese N."/>
            <person name="Submissions S."/>
        </authorList>
    </citation>
    <scope>NUCLEOTIDE SEQUENCE [LARGE SCALE GENOMIC DNA]</scope>
    <source>
        <strain evidence="3">DSM 24724</strain>
    </source>
</reference>
<evidence type="ECO:0000256" key="1">
    <source>
        <dbReference type="SAM" id="SignalP"/>
    </source>
</evidence>
<evidence type="ECO:0000313" key="2">
    <source>
        <dbReference type="EMBL" id="SHM95785.1"/>
    </source>
</evidence>
<dbReference type="STRING" id="946677.SAMN05444484_11536"/>
<feature type="signal peptide" evidence="1">
    <location>
        <begin position="1"/>
        <end position="21"/>
    </location>
</feature>
<accession>A0A1M7MXI3</accession>
<protein>
    <recommendedName>
        <fullName evidence="4">YD repeat-containing protein</fullName>
    </recommendedName>
</protein>
<name>A0A1M7MXI3_9FLAO</name>
<keyword evidence="3" id="KW-1185">Reference proteome</keyword>
<dbReference type="EMBL" id="FRBT01000015">
    <property type="protein sequence ID" value="SHM95785.1"/>
    <property type="molecule type" value="Genomic_DNA"/>
</dbReference>
<evidence type="ECO:0008006" key="4">
    <source>
        <dbReference type="Google" id="ProtNLM"/>
    </source>
</evidence>
<dbReference type="AlphaFoldDB" id="A0A1M7MXI3"/>